<dbReference type="PANTHER" id="PTHR12818:SF0">
    <property type="entry name" value="TRNA (ADENINE(37)-N6)-METHYLTRANSFERASE"/>
    <property type="match status" value="1"/>
</dbReference>
<sequence length="99" mass="11324">MDQVDPAKVEKTARHPRNNTDWPKVGIFAQRGKNRPNQMGATICRVLKVDGIQLHLEGLDAIDGSPVLDIKPWVAEFAPRGEVFQPQWITELMRSYWRS</sequence>
<reference evidence="5" key="1">
    <citation type="submission" date="2013-05" db="EMBL/GenBank/DDBJ databases">
        <title>Genome assembly of Cystobacter fuscus DSM 2262.</title>
        <authorList>
            <person name="Sharma G."/>
            <person name="Khatri I."/>
            <person name="Kaur C."/>
            <person name="Mayilraj S."/>
            <person name="Subramanian S."/>
        </authorList>
    </citation>
    <scope>NUCLEOTIDE SEQUENCE [LARGE SCALE GENOMIC DNA]</scope>
    <source>
        <strain evidence="5">DSM 2262</strain>
    </source>
</reference>
<evidence type="ECO:0000256" key="3">
    <source>
        <dbReference type="SAM" id="MobiDB-lite"/>
    </source>
</evidence>
<feature type="compositionally biased region" description="Basic and acidic residues" evidence="3">
    <location>
        <begin position="1"/>
        <end position="13"/>
    </location>
</feature>
<dbReference type="PANTHER" id="PTHR12818">
    <property type="entry name" value="TRNA (ADENINE(37)-N6)-METHYLTRANSFERASE"/>
    <property type="match status" value="1"/>
</dbReference>
<gene>
    <name evidence="5" type="ORF">D187_007299</name>
</gene>
<evidence type="ECO:0000313" key="5">
    <source>
        <dbReference type="EMBL" id="EPX56864.1"/>
    </source>
</evidence>
<dbReference type="Proteomes" id="UP000011682">
    <property type="component" value="Unassembled WGS sequence"/>
</dbReference>
<dbReference type="eggNOG" id="COG1720">
    <property type="taxonomic scope" value="Bacteria"/>
</dbReference>
<dbReference type="Gene3D" id="2.40.30.70">
    <property type="entry name" value="YaeB-like"/>
    <property type="match status" value="1"/>
</dbReference>
<name>S9Q6A4_CYSF2</name>
<evidence type="ECO:0000313" key="6">
    <source>
        <dbReference type="Proteomes" id="UP000011682"/>
    </source>
</evidence>
<evidence type="ECO:0000256" key="2">
    <source>
        <dbReference type="ARBA" id="ARBA00033753"/>
    </source>
</evidence>
<feature type="domain" description="TsaA-like" evidence="4">
    <location>
        <begin position="1"/>
        <end position="82"/>
    </location>
</feature>
<comment type="similarity">
    <text evidence="2">Belongs to the tRNA methyltransferase O family.</text>
</comment>
<protein>
    <recommendedName>
        <fullName evidence="4">TsaA-like domain-containing protein</fullName>
    </recommendedName>
</protein>
<keyword evidence="1" id="KW-0949">S-adenosyl-L-methionine</keyword>
<dbReference type="Pfam" id="PF01980">
    <property type="entry name" value="TrmO_N"/>
    <property type="match status" value="1"/>
</dbReference>
<dbReference type="InterPro" id="IPR040372">
    <property type="entry name" value="YaeB-like"/>
</dbReference>
<evidence type="ECO:0000259" key="4">
    <source>
        <dbReference type="PROSITE" id="PS51668"/>
    </source>
</evidence>
<dbReference type="PROSITE" id="PS51668">
    <property type="entry name" value="TSAA_2"/>
    <property type="match status" value="1"/>
</dbReference>
<dbReference type="AlphaFoldDB" id="S9Q6A4"/>
<keyword evidence="6" id="KW-1185">Reference proteome</keyword>
<dbReference type="InterPro" id="IPR023370">
    <property type="entry name" value="TrmO-like_N"/>
</dbReference>
<organism evidence="5 6">
    <name type="scientific">Cystobacter fuscus (strain ATCC 25194 / DSM 2262 / NBRC 100088 / M29)</name>
    <dbReference type="NCBI Taxonomy" id="1242864"/>
    <lineage>
        <taxon>Bacteria</taxon>
        <taxon>Pseudomonadati</taxon>
        <taxon>Myxococcota</taxon>
        <taxon>Myxococcia</taxon>
        <taxon>Myxococcales</taxon>
        <taxon>Cystobacterineae</taxon>
        <taxon>Archangiaceae</taxon>
        <taxon>Cystobacter</taxon>
    </lineage>
</organism>
<proteinExistence type="inferred from homology"/>
<accession>S9Q6A4</accession>
<feature type="region of interest" description="Disordered" evidence="3">
    <location>
        <begin position="1"/>
        <end position="24"/>
    </location>
</feature>
<dbReference type="InterPro" id="IPR036413">
    <property type="entry name" value="YaeB-like_sf"/>
</dbReference>
<dbReference type="EMBL" id="ANAH02000065">
    <property type="protein sequence ID" value="EPX56864.1"/>
    <property type="molecule type" value="Genomic_DNA"/>
</dbReference>
<dbReference type="InterPro" id="IPR036414">
    <property type="entry name" value="YaeB_N_sf"/>
</dbReference>
<comment type="caution">
    <text evidence="5">The sequence shown here is derived from an EMBL/GenBank/DDBJ whole genome shotgun (WGS) entry which is preliminary data.</text>
</comment>
<evidence type="ECO:0000256" key="1">
    <source>
        <dbReference type="ARBA" id="ARBA00022691"/>
    </source>
</evidence>
<dbReference type="SUPFAM" id="SSF118196">
    <property type="entry name" value="YaeB-like"/>
    <property type="match status" value="1"/>
</dbReference>